<reference evidence="1 2" key="1">
    <citation type="submission" date="2023-04" db="EMBL/GenBank/DDBJ databases">
        <title>The genome sequence of Polyangium sorediatum DSM14670.</title>
        <authorList>
            <person name="Zhang X."/>
        </authorList>
    </citation>
    <scope>NUCLEOTIDE SEQUENCE [LARGE SCALE GENOMIC DNA]</scope>
    <source>
        <strain evidence="1 2">DSM 14670</strain>
    </source>
</reference>
<organism evidence="1 2">
    <name type="scientific">Polyangium sorediatum</name>
    <dbReference type="NCBI Taxonomy" id="889274"/>
    <lineage>
        <taxon>Bacteria</taxon>
        <taxon>Pseudomonadati</taxon>
        <taxon>Myxococcota</taxon>
        <taxon>Polyangia</taxon>
        <taxon>Polyangiales</taxon>
        <taxon>Polyangiaceae</taxon>
        <taxon>Polyangium</taxon>
    </lineage>
</organism>
<name>A0ABT6P1E9_9BACT</name>
<protein>
    <submittedName>
        <fullName evidence="1">Uncharacterized protein</fullName>
    </submittedName>
</protein>
<dbReference type="RefSeq" id="WP_136971551.1">
    <property type="nucleotide sequence ID" value="NZ_JARZHI010000041.1"/>
</dbReference>
<dbReference type="EMBL" id="JARZHI010000041">
    <property type="protein sequence ID" value="MDI1434379.1"/>
    <property type="molecule type" value="Genomic_DNA"/>
</dbReference>
<comment type="caution">
    <text evidence="1">The sequence shown here is derived from an EMBL/GenBank/DDBJ whole genome shotgun (WGS) entry which is preliminary data.</text>
</comment>
<gene>
    <name evidence="1" type="ORF">QHF89_33075</name>
</gene>
<dbReference type="Proteomes" id="UP001160301">
    <property type="component" value="Unassembled WGS sequence"/>
</dbReference>
<evidence type="ECO:0000313" key="2">
    <source>
        <dbReference type="Proteomes" id="UP001160301"/>
    </source>
</evidence>
<accession>A0ABT6P1E9</accession>
<proteinExistence type="predicted"/>
<sequence length="138" mass="15008">MGSETRTPGTAAGIDNILRNAFHVPPTPSLGIHEAALRIRESIAHHNIACVRLEISDAPVRRGTLFNAANVRVPFPEGDAYERCYVALVDPEPMARWGHPAHWAFVPADGEGEVVFTETNLPEHGKSAVLFLPAPEEP</sequence>
<evidence type="ECO:0000313" key="1">
    <source>
        <dbReference type="EMBL" id="MDI1434379.1"/>
    </source>
</evidence>
<keyword evidence="2" id="KW-1185">Reference proteome</keyword>